<dbReference type="PRINTS" id="PR00476">
    <property type="entry name" value="PHFRCTKINASE"/>
</dbReference>
<comment type="activity regulation">
    <text evidence="8">Non-allosteric.</text>
</comment>
<feature type="site" description="Important for catalytic activity and substrate specificity; stabilizes the transition state when the phosphoryl donor is PPi; prevents ATP from binding by mimicking the alpha-phosphate group of ATP" evidence="8">
    <location>
        <position position="109"/>
    </location>
</feature>
<evidence type="ECO:0000256" key="1">
    <source>
        <dbReference type="ARBA" id="ARBA00001946"/>
    </source>
</evidence>
<keyword evidence="6 8" id="KW-0460">Magnesium</keyword>
<feature type="binding site" evidence="8">
    <location>
        <position position="237"/>
    </location>
    <ligand>
        <name>substrate</name>
    </ligand>
</feature>
<dbReference type="Proteomes" id="UP000680714">
    <property type="component" value="Unassembled WGS sequence"/>
</dbReference>
<feature type="binding site" evidence="8">
    <location>
        <begin position="136"/>
        <end position="138"/>
    </location>
    <ligand>
        <name>substrate</name>
    </ligand>
</feature>
<dbReference type="InterPro" id="IPR011404">
    <property type="entry name" value="PPi-PFK"/>
</dbReference>
<dbReference type="HAMAP" id="MF_01978">
    <property type="entry name" value="Phosphofructokinase_II_B2"/>
    <property type="match status" value="1"/>
</dbReference>
<keyword evidence="3 8" id="KW-0808">Transferase</keyword>
<dbReference type="PANTHER" id="PTHR45770">
    <property type="entry name" value="ATP-DEPENDENT 6-PHOSPHOFRUCTOKINASE 1"/>
    <property type="match status" value="1"/>
</dbReference>
<feature type="binding site" evidence="8">
    <location>
        <begin position="180"/>
        <end position="182"/>
    </location>
    <ligand>
        <name>substrate</name>
    </ligand>
</feature>
<keyword evidence="11" id="KW-1185">Reference proteome</keyword>
<feature type="site" description="Important for catalytic activity; stabilizes the transition state when the phosphoryl donor is PPi" evidence="8">
    <location>
        <position position="135"/>
    </location>
</feature>
<dbReference type="EMBL" id="JAGTUF010000014">
    <property type="protein sequence ID" value="MBR9972862.1"/>
    <property type="molecule type" value="Genomic_DNA"/>
</dbReference>
<evidence type="ECO:0000256" key="5">
    <source>
        <dbReference type="ARBA" id="ARBA00022777"/>
    </source>
</evidence>
<feature type="active site" description="Proton acceptor" evidence="8">
    <location>
        <position position="138"/>
    </location>
</feature>
<comment type="caution">
    <text evidence="10">The sequence shown here is derived from an EMBL/GenBank/DDBJ whole genome shotgun (WGS) entry which is preliminary data.</text>
</comment>
<evidence type="ECO:0000256" key="2">
    <source>
        <dbReference type="ARBA" id="ARBA00003138"/>
    </source>
</evidence>
<dbReference type="EC" id="2.7.1.90" evidence="8"/>
<evidence type="ECO:0000256" key="7">
    <source>
        <dbReference type="ARBA" id="ARBA00048072"/>
    </source>
</evidence>
<comment type="similarity">
    <text evidence="8">Belongs to the phosphofructokinase type A (PFKA) family. PPi-dependent PFK group II subfamily. Clade 'B2' sub-subfamily.</text>
</comment>
<comment type="subcellular location">
    <subcellularLocation>
        <location evidence="8">Cytoplasm</location>
    </subcellularLocation>
</comment>
<evidence type="ECO:0000259" key="9">
    <source>
        <dbReference type="Pfam" id="PF00365"/>
    </source>
</evidence>
<keyword evidence="8" id="KW-0324">Glycolysis</keyword>
<evidence type="ECO:0000313" key="11">
    <source>
        <dbReference type="Proteomes" id="UP000680714"/>
    </source>
</evidence>
<comment type="cofactor">
    <cofactor evidence="1 8">
        <name>Mg(2+)</name>
        <dbReference type="ChEBI" id="CHEBI:18420"/>
    </cofactor>
</comment>
<evidence type="ECO:0000313" key="10">
    <source>
        <dbReference type="EMBL" id="MBR9972862.1"/>
    </source>
</evidence>
<keyword evidence="8" id="KW-0963">Cytoplasm</keyword>
<dbReference type="InterPro" id="IPR000023">
    <property type="entry name" value="Phosphofructokinase_dom"/>
</dbReference>
<protein>
    <recommendedName>
        <fullName evidence="8">Pyrophosphate--fructose 6-phosphate 1-phosphotransferase</fullName>
        <ecNumber evidence="8">2.7.1.90</ecNumber>
    </recommendedName>
    <alternativeName>
        <fullName evidence="8">6-phosphofructokinase, pyrophosphate dependent</fullName>
    </alternativeName>
    <alternativeName>
        <fullName evidence="8">PPi-dependent phosphofructokinase</fullName>
        <shortName evidence="8">PPi-PFK</shortName>
    </alternativeName>
    <alternativeName>
        <fullName evidence="8">Pyrophosphate-dependent 6-phosphofructose-1-kinase</fullName>
    </alternativeName>
</protein>
<feature type="binding site" evidence="8">
    <location>
        <begin position="295"/>
        <end position="298"/>
    </location>
    <ligand>
        <name>substrate</name>
    </ligand>
</feature>
<dbReference type="Gene3D" id="3.40.50.450">
    <property type="match status" value="1"/>
</dbReference>
<comment type="catalytic activity">
    <reaction evidence="7 8">
        <text>beta-D-fructose 6-phosphate + diphosphate = beta-D-fructose 1,6-bisphosphate + phosphate + H(+)</text>
        <dbReference type="Rhea" id="RHEA:13613"/>
        <dbReference type="ChEBI" id="CHEBI:15378"/>
        <dbReference type="ChEBI" id="CHEBI:32966"/>
        <dbReference type="ChEBI" id="CHEBI:33019"/>
        <dbReference type="ChEBI" id="CHEBI:43474"/>
        <dbReference type="ChEBI" id="CHEBI:57634"/>
        <dbReference type="EC" id="2.7.1.90"/>
    </reaction>
</comment>
<evidence type="ECO:0000256" key="3">
    <source>
        <dbReference type="ARBA" id="ARBA00022679"/>
    </source>
</evidence>
<feature type="binding site" evidence="8">
    <location>
        <position position="108"/>
    </location>
    <ligand>
        <name>Mg(2+)</name>
        <dbReference type="ChEBI" id="CHEBI:18420"/>
        <note>catalytic</note>
    </ligand>
</feature>
<sequence>MLHGKVLVAQGGGPTAVINQSMTGVVLEARKFRNVDLVYGGYHGVRGIINEDFLDLTQETSHNLEMVADTPSSALGSTRDKPDLKYCQEVFKVLQAHGIAYFFYIGGNDSSDTVRIVSEEARKAGYPLRCIHIPKTIDNDLVHNDHTPGFPSAARFVAQSFMGANLDNAALPGVYLAVVMGRHAGFLTAASALGKKFPDDGPHLIYLPERTFKVDSFLSDVKATQEKYGRCVIAVSEGIHDESGNPIITQLAQEIEKDAHGNIQLSGTGALADLLCQEIKGKLGIKRVRGDTFGYLQRSFVGCVSDVDQREAREVGEKAVQFAMWGQQDGSVTIHRTGFYSVDYKLMPLDMVAGKTRVMEDEFIAANGTDVTDAFRLYLRPLLGKGMPDAFRLRGNRVPKLLGR</sequence>
<comment type="function">
    <text evidence="2 8">Catalyzes the phosphorylation of D-fructose 6-phosphate, the first committing step of glycolysis. Uses inorganic phosphate (PPi) as phosphoryl donor instead of ATP like common ATP-dependent phosphofructokinases (ATP-PFKs), which renders the reaction reversible, and can thus function both in glycolysis and gluconeogenesis. Consistently, PPi-PFK can replace the enzymes of both the forward (ATP-PFK) and reverse (fructose-bisphosphatase (FBPase)) reactions.</text>
</comment>
<dbReference type="InterPro" id="IPR022953">
    <property type="entry name" value="ATP_PFK"/>
</dbReference>
<keyword evidence="4 8" id="KW-0479">Metal-binding</keyword>
<dbReference type="InterPro" id="IPR050929">
    <property type="entry name" value="PFKA"/>
</dbReference>
<proteinExistence type="inferred from homology"/>
<organism evidence="10 11">
    <name type="scientific">Magnetospirillum sulfuroxidans</name>
    <dbReference type="NCBI Taxonomy" id="611300"/>
    <lineage>
        <taxon>Bacteria</taxon>
        <taxon>Pseudomonadati</taxon>
        <taxon>Pseudomonadota</taxon>
        <taxon>Alphaproteobacteria</taxon>
        <taxon>Rhodospirillales</taxon>
        <taxon>Rhodospirillaceae</taxon>
        <taxon>Magnetospirillum</taxon>
    </lineage>
</organism>
<gene>
    <name evidence="8" type="primary">pfp</name>
    <name evidence="10" type="ORF">KEC16_14145</name>
</gene>
<dbReference type="InterPro" id="IPR035966">
    <property type="entry name" value="PKF_sf"/>
</dbReference>
<dbReference type="RefSeq" id="WP_211550033.1">
    <property type="nucleotide sequence ID" value="NZ_JAGTUF010000014.1"/>
</dbReference>
<comment type="pathway">
    <text evidence="8">Carbohydrate degradation; glycolysis; D-glyceraldehyde 3-phosphate and glycerone phosphate from D-glucose: step 3/4.</text>
</comment>
<dbReference type="Gene3D" id="3.40.50.460">
    <property type="entry name" value="Phosphofructokinase domain"/>
    <property type="match status" value="1"/>
</dbReference>
<accession>A0ABS5IEL6</accession>
<evidence type="ECO:0000256" key="8">
    <source>
        <dbReference type="HAMAP-Rule" id="MF_01978"/>
    </source>
</evidence>
<evidence type="ECO:0000256" key="4">
    <source>
        <dbReference type="ARBA" id="ARBA00022723"/>
    </source>
</evidence>
<dbReference type="NCBIfam" id="NF010675">
    <property type="entry name" value="PRK14072.1"/>
    <property type="match status" value="1"/>
</dbReference>
<dbReference type="Pfam" id="PF00365">
    <property type="entry name" value="PFK"/>
    <property type="match status" value="1"/>
</dbReference>
<feature type="domain" description="Phosphofructokinase" evidence="9">
    <location>
        <begin position="5"/>
        <end position="322"/>
    </location>
</feature>
<keyword evidence="5 8" id="KW-0418">Kinase</keyword>
<feature type="binding site" evidence="8">
    <location>
        <position position="13"/>
    </location>
    <ligand>
        <name>diphosphate</name>
        <dbReference type="ChEBI" id="CHEBI:33019"/>
    </ligand>
</feature>
<reference evidence="10 11" key="1">
    <citation type="submission" date="2021-04" db="EMBL/GenBank/DDBJ databases">
        <title>Magnetospirillum sulfuroxidans sp. nov., a facultative chemolithoautotrophic sulfur-oxidizing alphaproteobacterium isolated from freshwater sediment and proposals for Paramagetospirillum gen. nov., and Magnetospirillaceae fam. nov.</title>
        <authorList>
            <person name="Koziaeva V."/>
            <person name="Geelhoed J.S."/>
            <person name="Sorokin D.Y."/>
            <person name="Grouzdev D.S."/>
        </authorList>
    </citation>
    <scope>NUCLEOTIDE SEQUENCE [LARGE SCALE GENOMIC DNA]</scope>
    <source>
        <strain evidence="10 11">J10</strain>
    </source>
</reference>
<evidence type="ECO:0000256" key="6">
    <source>
        <dbReference type="ARBA" id="ARBA00022842"/>
    </source>
</evidence>
<dbReference type="PIRSF" id="PIRSF036483">
    <property type="entry name" value="PFK_XF0274"/>
    <property type="match status" value="1"/>
</dbReference>
<comment type="subunit">
    <text evidence="8">Homodimer.</text>
</comment>
<name>A0ABS5IEL6_9PROT</name>
<dbReference type="SUPFAM" id="SSF53784">
    <property type="entry name" value="Phosphofructokinase"/>
    <property type="match status" value="1"/>
</dbReference>